<feature type="transmembrane region" description="Helical" evidence="1">
    <location>
        <begin position="39"/>
        <end position="61"/>
    </location>
</feature>
<dbReference type="Proteomes" id="UP000295560">
    <property type="component" value="Unassembled WGS sequence"/>
</dbReference>
<feature type="transmembrane region" description="Helical" evidence="1">
    <location>
        <begin position="176"/>
        <end position="193"/>
    </location>
</feature>
<feature type="transmembrane region" description="Helical" evidence="1">
    <location>
        <begin position="73"/>
        <end position="92"/>
    </location>
</feature>
<evidence type="ECO:0000313" key="3">
    <source>
        <dbReference type="Proteomes" id="UP000295560"/>
    </source>
</evidence>
<feature type="transmembrane region" description="Helical" evidence="1">
    <location>
        <begin position="149"/>
        <end position="170"/>
    </location>
</feature>
<name>A0A4R1HVX0_PSEEN</name>
<accession>A0A4R1HVX0</accession>
<gene>
    <name evidence="2" type="ORF">EV378_2739</name>
</gene>
<evidence type="ECO:0000313" key="2">
    <source>
        <dbReference type="EMBL" id="TCK26894.1"/>
    </source>
</evidence>
<protein>
    <submittedName>
        <fullName evidence="2">Uncharacterized protein</fullName>
    </submittedName>
</protein>
<evidence type="ECO:0000256" key="1">
    <source>
        <dbReference type="SAM" id="Phobius"/>
    </source>
</evidence>
<keyword evidence="3" id="KW-1185">Reference proteome</keyword>
<sequence>MNGRRRMGAPAWIGAGLAFAAYPAVRPSGDSGADWATTAWLVGHLLAVAGFGLLVAGLGALWSAVRDGPGERLGFAAVVTGGVGAVLVLPYYGAEVFALHVLGSQGAPATLGDQIRFLPAAATTFATGLAALAVASVLAALAVHRSRVLPAWTGWLLATGWVLYLPQFFAPYELRVVHGVLVAAGCLAVAWYLRTVRSTGRTTPAERAVAA</sequence>
<proteinExistence type="predicted"/>
<dbReference type="OrthoDB" id="8224664at2"/>
<organism evidence="2 3">
    <name type="scientific">Pseudonocardia endophytica</name>
    <dbReference type="NCBI Taxonomy" id="401976"/>
    <lineage>
        <taxon>Bacteria</taxon>
        <taxon>Bacillati</taxon>
        <taxon>Actinomycetota</taxon>
        <taxon>Actinomycetes</taxon>
        <taxon>Pseudonocardiales</taxon>
        <taxon>Pseudonocardiaceae</taxon>
        <taxon>Pseudonocardia</taxon>
    </lineage>
</organism>
<reference evidence="2 3" key="1">
    <citation type="submission" date="2019-03" db="EMBL/GenBank/DDBJ databases">
        <title>Sequencing the genomes of 1000 actinobacteria strains.</title>
        <authorList>
            <person name="Klenk H.-P."/>
        </authorList>
    </citation>
    <scope>NUCLEOTIDE SEQUENCE [LARGE SCALE GENOMIC DNA]</scope>
    <source>
        <strain evidence="2 3">DSM 44969</strain>
    </source>
</reference>
<keyword evidence="1" id="KW-0472">Membrane</keyword>
<keyword evidence="1" id="KW-0812">Transmembrane</keyword>
<comment type="caution">
    <text evidence="2">The sequence shown here is derived from an EMBL/GenBank/DDBJ whole genome shotgun (WGS) entry which is preliminary data.</text>
</comment>
<feature type="transmembrane region" description="Helical" evidence="1">
    <location>
        <begin position="117"/>
        <end position="142"/>
    </location>
</feature>
<dbReference type="EMBL" id="SMFZ01000001">
    <property type="protein sequence ID" value="TCK26894.1"/>
    <property type="molecule type" value="Genomic_DNA"/>
</dbReference>
<keyword evidence="1" id="KW-1133">Transmembrane helix</keyword>
<dbReference type="RefSeq" id="WP_132424823.1">
    <property type="nucleotide sequence ID" value="NZ_SMFZ01000001.1"/>
</dbReference>
<dbReference type="AlphaFoldDB" id="A0A4R1HVX0"/>